<proteinExistence type="predicted"/>
<evidence type="ECO:0000256" key="1">
    <source>
        <dbReference type="SAM" id="MobiDB-lite"/>
    </source>
</evidence>
<dbReference type="EMBL" id="JANFNH010000090">
    <property type="protein sequence ID" value="MCQ4046708.1"/>
    <property type="molecule type" value="Genomic_DNA"/>
</dbReference>
<keyword evidence="3" id="KW-1185">Reference proteome</keyword>
<name>A0ABT1PR29_9ACTN</name>
<comment type="caution">
    <text evidence="2">The sequence shown here is derived from an EMBL/GenBank/DDBJ whole genome shotgun (WGS) entry which is preliminary data.</text>
</comment>
<accession>A0ABT1PR29</accession>
<evidence type="ECO:0000313" key="2">
    <source>
        <dbReference type="EMBL" id="MCQ4046708.1"/>
    </source>
</evidence>
<reference evidence="2 3" key="1">
    <citation type="submission" date="2022-06" db="EMBL/GenBank/DDBJ databases">
        <title>Draft genome sequence of type strain Streptomyces rubrisoli DSM 42083.</title>
        <authorList>
            <person name="Duangmal K."/>
            <person name="Klaysubun C."/>
        </authorList>
    </citation>
    <scope>NUCLEOTIDE SEQUENCE [LARGE SCALE GENOMIC DNA]</scope>
    <source>
        <strain evidence="2 3">DSM 42083</strain>
    </source>
</reference>
<gene>
    <name evidence="2" type="ORF">NON19_32810</name>
</gene>
<protein>
    <submittedName>
        <fullName evidence="2">Riboflavin biosynthesis protein RibD</fullName>
    </submittedName>
</protein>
<feature type="non-terminal residue" evidence="2">
    <location>
        <position position="55"/>
    </location>
</feature>
<dbReference type="Proteomes" id="UP001206206">
    <property type="component" value="Unassembled WGS sequence"/>
</dbReference>
<organism evidence="2 3">
    <name type="scientific">Streptantibioticus rubrisoli</name>
    <dbReference type="NCBI Taxonomy" id="1387313"/>
    <lineage>
        <taxon>Bacteria</taxon>
        <taxon>Bacillati</taxon>
        <taxon>Actinomycetota</taxon>
        <taxon>Actinomycetes</taxon>
        <taxon>Kitasatosporales</taxon>
        <taxon>Streptomycetaceae</taxon>
        <taxon>Streptantibioticus</taxon>
    </lineage>
</organism>
<evidence type="ECO:0000313" key="3">
    <source>
        <dbReference type="Proteomes" id="UP001206206"/>
    </source>
</evidence>
<feature type="region of interest" description="Disordered" evidence="1">
    <location>
        <begin position="1"/>
        <end position="24"/>
    </location>
</feature>
<sequence length="55" mass="5746">MPYEAFTPVRVPTEPRSPPEEAGDPVATAVEALAMQRAIELAARGLGSTSPNPVV</sequence>